<evidence type="ECO:0000256" key="2">
    <source>
        <dbReference type="ARBA" id="ARBA00023157"/>
    </source>
</evidence>
<dbReference type="Proteomes" id="UP001595912">
    <property type="component" value="Unassembled WGS sequence"/>
</dbReference>
<feature type="domain" description="LamG-like jellyroll fold" evidence="4">
    <location>
        <begin position="1076"/>
        <end position="1211"/>
    </location>
</feature>
<feature type="domain" description="LamG-like jellyroll fold" evidence="4">
    <location>
        <begin position="803"/>
        <end position="959"/>
    </location>
</feature>
<keyword evidence="6" id="KW-1185">Reference proteome</keyword>
<evidence type="ECO:0000259" key="4">
    <source>
        <dbReference type="SMART" id="SM00560"/>
    </source>
</evidence>
<dbReference type="Gene3D" id="2.60.120.200">
    <property type="match status" value="2"/>
</dbReference>
<protein>
    <submittedName>
        <fullName evidence="5">LamG-like jellyroll fold domain-containing protein</fullName>
    </submittedName>
</protein>
<accession>A0ABV9WLL5</accession>
<reference evidence="6" key="1">
    <citation type="journal article" date="2019" name="Int. J. Syst. Evol. Microbiol.">
        <title>The Global Catalogue of Microorganisms (GCM) 10K type strain sequencing project: providing services to taxonomists for standard genome sequencing and annotation.</title>
        <authorList>
            <consortium name="The Broad Institute Genomics Platform"/>
            <consortium name="The Broad Institute Genome Sequencing Center for Infectious Disease"/>
            <person name="Wu L."/>
            <person name="Ma J."/>
        </authorList>
    </citation>
    <scope>NUCLEOTIDE SEQUENCE [LARGE SCALE GENOMIC DNA]</scope>
    <source>
        <strain evidence="6">CGMCC 4.7152</strain>
    </source>
</reference>
<dbReference type="Pfam" id="PF13385">
    <property type="entry name" value="Laminin_G_3"/>
    <property type="match status" value="2"/>
</dbReference>
<sequence length="1220" mass="126401">MIVSRSGRSAWTKSSVALTVFAGVLVAGGAAAAPASAAPVPVPCVAERPDEWSAGAAAKACAGRVEVSAGRSEYTQVFANPDGTTTFTSSAVPARVRRADKTWTPVDTSLRARTDGSLAPAASVADVVFSAGGKGPFVTYRAAGATLSLALPVTLPRPVIDGSSAVYRDVLPDIDLRATATATGFTHVLVVKTAAAAANPDLAGIRYDLGGDTLARTGAGGRVAFRDTTGRTVAVASEASMWDSTVNPGAGGEIKVDAATLSALRQAPAPALVSTEHGPGVTARSAPIAVSAAADGRSMLLRPDMALLRSPTAVYPLFIDPQIGPVETRWAYSRSQDSDYGPYDKARVGYNPPEFGGDAKLYRGFFEFPTTYGGQTYKGKHVTAASFSIELWHSFSCADTWTSLFRTAGITVGNAGRMNWGTRPLGANATYLGSAQGHANKAGGCGTGQPDMLMTFGGNVAMRDDVQIAANGNWDTYTVGLCACDSNGANESAGDRWKKFYVDYRTTMSVTYNTVPGAPANLSPHQGQVACGGVIGTTTPTLQAQLVDADTADTLTSAFEWQELPSGTVMSAFGPTKPANNNAALPINLGSAAEGKQYQFRVRTNDGTDYSPWSPWCTFRVNTTAPPAPVVTPTASGSSPVYTACDPGNIGACTPKGGPGISGGFVFKEPAGPAGLDVVKYVYGWDAPSATATVTAGTATATIMLTPPHYGINKLTVYSVDTGGLSSPTTVHNILVAAPSVPAAHWPLDSIDNHGFTDSVSGSSLTTSGVTWTPDARYIGADAATFNGTGQASQSVPGVSTAGSFSIAVWSRATPSLCASGIEYGVMSMDGPSGKASAFKLTFDCVKLRWEFDIVADPAASSPTLTSVSTADGTAAPGRWTLVVVSYDKAQNKINTWVDGTLADTSTPSSGWVLQHDASLGGSGPIVLGRYRSSTGTDAGRFSGQIADARIWSRALVAEDITGANANPATGVTAQTGLTRPLEVGSWQFPDGECYCGDTPDSSVFGRKATLTPNWTLDPSWSGDPATTPAWLTNDSHDGNGGVQLDGTAGYVSTRDDKGTWATTDDVERPVLRTDQSVTVTAWVKLDAIKSTDQQVLSQNNVHLYNRGADHKWSLNVRKPDGSGGYISIESLSDVVATAGEWVHLAGVFNAATGDVQLYVNGVRQASTGHGSAGVAPSLSLMIGTRSATNPSLFGGAIDEVHAYQGILNDREIANNYTGI</sequence>
<dbReference type="InterPro" id="IPR042837">
    <property type="entry name" value="PTX3"/>
</dbReference>
<evidence type="ECO:0000256" key="1">
    <source>
        <dbReference type="ARBA" id="ARBA00022729"/>
    </source>
</evidence>
<dbReference type="EMBL" id="JBHSIU010000130">
    <property type="protein sequence ID" value="MFC5008281.1"/>
    <property type="molecule type" value="Genomic_DNA"/>
</dbReference>
<dbReference type="InterPro" id="IPR006558">
    <property type="entry name" value="LamG-like"/>
</dbReference>
<feature type="chain" id="PRO_5047225273" evidence="3">
    <location>
        <begin position="38"/>
        <end position="1220"/>
    </location>
</feature>
<gene>
    <name evidence="5" type="ORF">ACFPIJ_62035</name>
</gene>
<evidence type="ECO:0000313" key="6">
    <source>
        <dbReference type="Proteomes" id="UP001595912"/>
    </source>
</evidence>
<name>A0ABV9WLL5_9ACTN</name>
<evidence type="ECO:0000256" key="3">
    <source>
        <dbReference type="SAM" id="SignalP"/>
    </source>
</evidence>
<dbReference type="RefSeq" id="WP_380128939.1">
    <property type="nucleotide sequence ID" value="NZ_JBHSIU010000130.1"/>
</dbReference>
<feature type="signal peptide" evidence="3">
    <location>
        <begin position="1"/>
        <end position="37"/>
    </location>
</feature>
<organism evidence="5 6">
    <name type="scientific">Dactylosporangium cerinum</name>
    <dbReference type="NCBI Taxonomy" id="1434730"/>
    <lineage>
        <taxon>Bacteria</taxon>
        <taxon>Bacillati</taxon>
        <taxon>Actinomycetota</taxon>
        <taxon>Actinomycetes</taxon>
        <taxon>Micromonosporales</taxon>
        <taxon>Micromonosporaceae</taxon>
        <taxon>Dactylosporangium</taxon>
    </lineage>
</organism>
<dbReference type="PANTHER" id="PTHR46943:SF1">
    <property type="entry name" value="PENTRAXIN-RELATED PROTEIN PTX3"/>
    <property type="match status" value="1"/>
</dbReference>
<evidence type="ECO:0000313" key="5">
    <source>
        <dbReference type="EMBL" id="MFC5008281.1"/>
    </source>
</evidence>
<dbReference type="InterPro" id="IPR013320">
    <property type="entry name" value="ConA-like_dom_sf"/>
</dbReference>
<dbReference type="PANTHER" id="PTHR46943">
    <property type="entry name" value="PENTRAXIN-RELATED PROTEIN PTX3"/>
    <property type="match status" value="1"/>
</dbReference>
<keyword evidence="1 3" id="KW-0732">Signal</keyword>
<dbReference type="SMART" id="SM00560">
    <property type="entry name" value="LamGL"/>
    <property type="match status" value="2"/>
</dbReference>
<proteinExistence type="predicted"/>
<dbReference type="SUPFAM" id="SSF49899">
    <property type="entry name" value="Concanavalin A-like lectins/glucanases"/>
    <property type="match status" value="2"/>
</dbReference>
<keyword evidence="2" id="KW-1015">Disulfide bond</keyword>
<comment type="caution">
    <text evidence="5">The sequence shown here is derived from an EMBL/GenBank/DDBJ whole genome shotgun (WGS) entry which is preliminary data.</text>
</comment>